<dbReference type="Proteomes" id="UP001271274">
    <property type="component" value="Unassembled WGS sequence"/>
</dbReference>
<reference evidence="1 2" key="1">
    <citation type="journal article" date="2023" name="Microb. Genom.">
        <title>Mesoterricola silvestris gen. nov., sp. nov., Mesoterricola sediminis sp. nov., Geothrix oryzae sp. nov., Geothrix edaphica sp. nov., Geothrix rubra sp. nov., and Geothrix limicola sp. nov., six novel members of Acidobacteriota isolated from soils.</title>
        <authorList>
            <person name="Weisberg A.J."/>
            <person name="Pearce E."/>
            <person name="Kramer C.G."/>
            <person name="Chang J.H."/>
            <person name="Clarke C.R."/>
        </authorList>
    </citation>
    <scope>NUCLEOTIDE SEQUENCE [LARGE SCALE GENOMIC DNA]</scope>
    <source>
        <strain evidence="1 2">ID09-01A</strain>
    </source>
</reference>
<proteinExistence type="predicted"/>
<sequence length="82" mass="8728">MSFTAALAAGGYVTREQVYEIGNYPDSRSLKGLTRSINRIVGEMRGSGEIPTDAVNPFVPAYDPVTGRAVGFRVPPEIVALG</sequence>
<evidence type="ECO:0000313" key="1">
    <source>
        <dbReference type="EMBL" id="MDX3707336.1"/>
    </source>
</evidence>
<evidence type="ECO:0000313" key="2">
    <source>
        <dbReference type="Proteomes" id="UP001271274"/>
    </source>
</evidence>
<accession>A0ABU4NX31</accession>
<organism evidence="1 2">
    <name type="scientific">Streptomyces europaeiscabiei</name>
    <dbReference type="NCBI Taxonomy" id="146819"/>
    <lineage>
        <taxon>Bacteria</taxon>
        <taxon>Bacillati</taxon>
        <taxon>Actinomycetota</taxon>
        <taxon>Actinomycetes</taxon>
        <taxon>Kitasatosporales</taxon>
        <taxon>Streptomycetaceae</taxon>
        <taxon>Streptomyces</taxon>
    </lineage>
</organism>
<dbReference type="RefSeq" id="WP_046703492.1">
    <property type="nucleotide sequence ID" value="NZ_JARAUS010000749.1"/>
</dbReference>
<protein>
    <submittedName>
        <fullName evidence="1">Uncharacterized protein</fullName>
    </submittedName>
</protein>
<dbReference type="EMBL" id="JARAYU010000061">
    <property type="protein sequence ID" value="MDX3707336.1"/>
    <property type="molecule type" value="Genomic_DNA"/>
</dbReference>
<gene>
    <name evidence="1" type="ORF">PV662_48290</name>
</gene>
<comment type="caution">
    <text evidence="1">The sequence shown here is derived from an EMBL/GenBank/DDBJ whole genome shotgun (WGS) entry which is preliminary data.</text>
</comment>
<name>A0ABU4NX31_9ACTN</name>
<keyword evidence="2" id="KW-1185">Reference proteome</keyword>